<reference evidence="5" key="1">
    <citation type="journal article" date="2019" name="Int. J. Syst. Evol. Microbiol.">
        <title>The Global Catalogue of Microorganisms (GCM) 10K type strain sequencing project: providing services to taxonomists for standard genome sequencing and annotation.</title>
        <authorList>
            <consortium name="The Broad Institute Genomics Platform"/>
            <consortium name="The Broad Institute Genome Sequencing Center for Infectious Disease"/>
            <person name="Wu L."/>
            <person name="Ma J."/>
        </authorList>
    </citation>
    <scope>NUCLEOTIDE SEQUENCE [LARGE SCALE GENOMIC DNA]</scope>
    <source>
        <strain evidence="5">CCUG 56401</strain>
    </source>
</reference>
<dbReference type="InterPro" id="IPR036412">
    <property type="entry name" value="HAD-like_sf"/>
</dbReference>
<dbReference type="GO" id="GO:0016787">
    <property type="term" value="F:hydrolase activity"/>
    <property type="evidence" value="ECO:0007669"/>
    <property type="project" value="UniProtKB-KW"/>
</dbReference>
<dbReference type="PANTHER" id="PTHR46470:SF4">
    <property type="entry name" value="5-AMINO-6-(5-PHOSPHO-D-RIBITYLAMINO)URACIL PHOSPHATASE YIGB"/>
    <property type="match status" value="1"/>
</dbReference>
<comment type="cofactor">
    <cofactor evidence="1">
        <name>Mg(2+)</name>
        <dbReference type="ChEBI" id="CHEBI:18420"/>
    </cofactor>
</comment>
<dbReference type="SFLD" id="SFLDG01129">
    <property type="entry name" value="C1.5:_HAD__Beta-PGM__Phosphata"/>
    <property type="match status" value="1"/>
</dbReference>
<keyword evidence="5" id="KW-1185">Reference proteome</keyword>
<dbReference type="InterPro" id="IPR023214">
    <property type="entry name" value="HAD_sf"/>
</dbReference>
<keyword evidence="3" id="KW-0460">Magnesium</keyword>
<dbReference type="InterPro" id="IPR051400">
    <property type="entry name" value="HAD-like_hydrolase"/>
</dbReference>
<dbReference type="SFLD" id="SFLDS00003">
    <property type="entry name" value="Haloacid_Dehalogenase"/>
    <property type="match status" value="1"/>
</dbReference>
<evidence type="ECO:0000313" key="5">
    <source>
        <dbReference type="Proteomes" id="UP001597018"/>
    </source>
</evidence>
<accession>A0ABW3FV22</accession>
<dbReference type="SFLD" id="SFLDG01135">
    <property type="entry name" value="C1.5.6:_HAD__Beta-PGM__Phospha"/>
    <property type="match status" value="1"/>
</dbReference>
<comment type="caution">
    <text evidence="4">The sequence shown here is derived from an EMBL/GenBank/DDBJ whole genome shotgun (WGS) entry which is preliminary data.</text>
</comment>
<name>A0ABW3FV22_9PSEU</name>
<evidence type="ECO:0000256" key="1">
    <source>
        <dbReference type="ARBA" id="ARBA00001946"/>
    </source>
</evidence>
<evidence type="ECO:0000313" key="4">
    <source>
        <dbReference type="EMBL" id="MFD0921045.1"/>
    </source>
</evidence>
<dbReference type="Pfam" id="PF00702">
    <property type="entry name" value="Hydrolase"/>
    <property type="match status" value="1"/>
</dbReference>
<dbReference type="Gene3D" id="1.20.120.710">
    <property type="entry name" value="Haloacid dehalogenase hydrolase-like domain"/>
    <property type="match status" value="1"/>
</dbReference>
<proteinExistence type="predicted"/>
<dbReference type="PANTHER" id="PTHR46470">
    <property type="entry name" value="N-ACYLNEURAMINATE-9-PHOSPHATASE"/>
    <property type="match status" value="1"/>
</dbReference>
<dbReference type="NCBIfam" id="TIGR01549">
    <property type="entry name" value="HAD-SF-IA-v1"/>
    <property type="match status" value="1"/>
</dbReference>
<dbReference type="RefSeq" id="WP_263249087.1">
    <property type="nucleotide sequence ID" value="NZ_BAABLT010000048.1"/>
</dbReference>
<dbReference type="InterPro" id="IPR006439">
    <property type="entry name" value="HAD-SF_hydro_IA"/>
</dbReference>
<dbReference type="PRINTS" id="PR00413">
    <property type="entry name" value="HADHALOGNASE"/>
</dbReference>
<evidence type="ECO:0000256" key="3">
    <source>
        <dbReference type="ARBA" id="ARBA00022842"/>
    </source>
</evidence>
<evidence type="ECO:0000256" key="2">
    <source>
        <dbReference type="ARBA" id="ARBA00022801"/>
    </source>
</evidence>
<organism evidence="4 5">
    <name type="scientific">Saccharopolyspora rosea</name>
    <dbReference type="NCBI Taxonomy" id="524884"/>
    <lineage>
        <taxon>Bacteria</taxon>
        <taxon>Bacillati</taxon>
        <taxon>Actinomycetota</taxon>
        <taxon>Actinomycetes</taxon>
        <taxon>Pseudonocardiales</taxon>
        <taxon>Pseudonocardiaceae</taxon>
        <taxon>Saccharopolyspora</taxon>
    </lineage>
</organism>
<protein>
    <submittedName>
        <fullName evidence="4">HAD family hydrolase</fullName>
        <ecNumber evidence="4">3.1.3.-</ecNumber>
    </submittedName>
</protein>
<gene>
    <name evidence="4" type="ORF">ACFQ16_14970</name>
</gene>
<dbReference type="Proteomes" id="UP001597018">
    <property type="component" value="Unassembled WGS sequence"/>
</dbReference>
<dbReference type="SUPFAM" id="SSF56784">
    <property type="entry name" value="HAD-like"/>
    <property type="match status" value="1"/>
</dbReference>
<sequence length="245" mass="26652">MTSAPEDSQHFRIKAVCLDVDDTLLDAESASRQGLRELVGNDRAWPVWRRTTDRYYARFVAGELDFDAMCVERTRAFFAAFGEQLDDAEAARRESRRMCAMRRAWRLFDDVLPCLEWLRAAGLRLAAVTNAAGPYQREKIAALGLADAFDAVVISEEVGVAKPHPRIFATAAAALGVEPGEVVHVGDRLDTDARGAARAGMHGVWLDRRSTGRAPDGATAVIGDLHGLTELIACDLPVGVPAAVH</sequence>
<dbReference type="NCBIfam" id="TIGR01509">
    <property type="entry name" value="HAD-SF-IA-v3"/>
    <property type="match status" value="1"/>
</dbReference>
<dbReference type="EMBL" id="JBHTIW010000010">
    <property type="protein sequence ID" value="MFD0921045.1"/>
    <property type="molecule type" value="Genomic_DNA"/>
</dbReference>
<dbReference type="EC" id="3.1.3.-" evidence="4"/>
<dbReference type="Gene3D" id="3.40.50.1000">
    <property type="entry name" value="HAD superfamily/HAD-like"/>
    <property type="match status" value="1"/>
</dbReference>
<keyword evidence="2 4" id="KW-0378">Hydrolase</keyword>